<evidence type="ECO:0000313" key="2">
    <source>
        <dbReference type="EnsemblMetazoa" id="G14621.1:cds"/>
    </source>
</evidence>
<keyword evidence="1" id="KW-1133">Transmembrane helix</keyword>
<keyword evidence="3" id="KW-1185">Reference proteome</keyword>
<dbReference type="EnsemblMetazoa" id="G14621.1">
    <property type="protein sequence ID" value="G14621.1:cds"/>
    <property type="gene ID" value="G14621"/>
</dbReference>
<protein>
    <submittedName>
        <fullName evidence="2">Uncharacterized protein</fullName>
    </submittedName>
</protein>
<evidence type="ECO:0000313" key="3">
    <source>
        <dbReference type="Proteomes" id="UP000005408"/>
    </source>
</evidence>
<dbReference type="Proteomes" id="UP000005408">
    <property type="component" value="Unassembled WGS sequence"/>
</dbReference>
<sequence length="227" mass="26423">MCFHKELYLVILGIFLHFILVLNERRELEGYKFPVYSTPFCPRNESEWKKRSAALNCNKTNGFTCLPNQQFTGLLEFCYTQPRILIEAGTCLYLVKTVSKVNGYNCQNFRYGCHKTSFLSDRIFKYQDCISLGNGCFLAEPSCERDKFPYLHENESINVKEDSTITYIYPQQSTEQIHTENTSTNDKEKRTLVAILLGTIIPICVLFVLCGYYVFHKRSKFLLTFVK</sequence>
<keyword evidence="1" id="KW-0472">Membrane</keyword>
<reference evidence="2" key="1">
    <citation type="submission" date="2022-08" db="UniProtKB">
        <authorList>
            <consortium name="EnsemblMetazoa"/>
        </authorList>
    </citation>
    <scope>IDENTIFICATION</scope>
    <source>
        <strain evidence="2">05x7-T-G4-1.051#20</strain>
    </source>
</reference>
<keyword evidence="1" id="KW-0812">Transmembrane</keyword>
<evidence type="ECO:0000256" key="1">
    <source>
        <dbReference type="SAM" id="Phobius"/>
    </source>
</evidence>
<feature type="transmembrane region" description="Helical" evidence="1">
    <location>
        <begin position="6"/>
        <end position="23"/>
    </location>
</feature>
<organism evidence="2 3">
    <name type="scientific">Magallana gigas</name>
    <name type="common">Pacific oyster</name>
    <name type="synonym">Crassostrea gigas</name>
    <dbReference type="NCBI Taxonomy" id="29159"/>
    <lineage>
        <taxon>Eukaryota</taxon>
        <taxon>Metazoa</taxon>
        <taxon>Spiralia</taxon>
        <taxon>Lophotrochozoa</taxon>
        <taxon>Mollusca</taxon>
        <taxon>Bivalvia</taxon>
        <taxon>Autobranchia</taxon>
        <taxon>Pteriomorphia</taxon>
        <taxon>Ostreida</taxon>
        <taxon>Ostreoidea</taxon>
        <taxon>Ostreidae</taxon>
        <taxon>Magallana</taxon>
    </lineage>
</organism>
<feature type="transmembrane region" description="Helical" evidence="1">
    <location>
        <begin position="192"/>
        <end position="215"/>
    </location>
</feature>
<proteinExistence type="predicted"/>
<dbReference type="AlphaFoldDB" id="A0A8W8IJN1"/>
<name>A0A8W8IJN1_MAGGI</name>
<accession>A0A8W8IJN1</accession>